<dbReference type="NCBIfam" id="TIGR00287">
    <property type="entry name" value="cas1"/>
    <property type="match status" value="1"/>
</dbReference>
<dbReference type="Proteomes" id="UP000189795">
    <property type="component" value="Unassembled WGS sequence"/>
</dbReference>
<comment type="cofactor">
    <cofactor evidence="10">
        <name>Mg(2+)</name>
        <dbReference type="ChEBI" id="CHEBI:18420"/>
    </cofactor>
    <cofactor evidence="10">
        <name>Mn(2+)</name>
        <dbReference type="ChEBI" id="CHEBI:29035"/>
    </cofactor>
</comment>
<dbReference type="GO" id="GO:0043571">
    <property type="term" value="P:maintenance of CRISPR repeat elements"/>
    <property type="evidence" value="ECO:0007669"/>
    <property type="project" value="UniProtKB-UniRule"/>
</dbReference>
<dbReference type="InterPro" id="IPR042211">
    <property type="entry name" value="CRISPR-assoc_Cas1_N"/>
</dbReference>
<dbReference type="Gene3D" id="1.20.120.920">
    <property type="entry name" value="CRISPR-associated endonuclease Cas1, C-terminal domain"/>
    <property type="match status" value="1"/>
</dbReference>
<dbReference type="EC" id="3.1.-.-" evidence="10"/>
<dbReference type="GO" id="GO:0003677">
    <property type="term" value="F:DNA binding"/>
    <property type="evidence" value="ECO:0007669"/>
    <property type="project" value="UniProtKB-KW"/>
</dbReference>
<evidence type="ECO:0000256" key="3">
    <source>
        <dbReference type="ARBA" id="ARBA00022759"/>
    </source>
</evidence>
<evidence type="ECO:0000256" key="10">
    <source>
        <dbReference type="HAMAP-Rule" id="MF_01470"/>
    </source>
</evidence>
<keyword evidence="2 10" id="KW-0479">Metal-binding</keyword>
<dbReference type="AlphaFoldDB" id="A0A1V4FIL1"/>
<comment type="function">
    <text evidence="10">CRISPR (clustered regularly interspaced short palindromic repeat), is an adaptive immune system that provides protection against mobile genetic elements (viruses, transposable elements and conjugative plasmids). CRISPR clusters contain spacers, sequences complementary to antecedent mobile elements, and target invading nucleic acids. CRISPR clusters are transcribed and processed into CRISPR RNA (crRNA). Acts as a dsDNA endonuclease. Involved in the integration of spacer DNA into the CRISPR cassette.</text>
</comment>
<evidence type="ECO:0000256" key="5">
    <source>
        <dbReference type="ARBA" id="ARBA00022842"/>
    </source>
</evidence>
<evidence type="ECO:0000256" key="6">
    <source>
        <dbReference type="ARBA" id="ARBA00023118"/>
    </source>
</evidence>
<proteinExistence type="inferred from homology"/>
<evidence type="ECO:0000256" key="8">
    <source>
        <dbReference type="ARBA" id="ARBA00023211"/>
    </source>
</evidence>
<dbReference type="GO" id="GO:0016787">
    <property type="term" value="F:hydrolase activity"/>
    <property type="evidence" value="ECO:0007669"/>
    <property type="project" value="UniProtKB-KW"/>
</dbReference>
<accession>A0A1V4FIL1</accession>
<dbReference type="GO" id="GO:0004520">
    <property type="term" value="F:DNA endonuclease activity"/>
    <property type="evidence" value="ECO:0007669"/>
    <property type="project" value="InterPro"/>
</dbReference>
<comment type="caution">
    <text evidence="11">The sequence shown here is derived from an EMBL/GenBank/DDBJ whole genome shotgun (WGS) entry which is preliminary data.</text>
</comment>
<evidence type="ECO:0000256" key="1">
    <source>
        <dbReference type="ARBA" id="ARBA00022722"/>
    </source>
</evidence>
<name>A0A1V4FIL1_LIMRT</name>
<dbReference type="InterPro" id="IPR002729">
    <property type="entry name" value="CRISPR-assoc_Cas1"/>
</dbReference>
<keyword evidence="4 10" id="KW-0378">Hydrolase</keyword>
<feature type="binding site" evidence="10">
    <location>
        <position position="146"/>
    </location>
    <ligand>
        <name>Mn(2+)</name>
        <dbReference type="ChEBI" id="CHEBI:29035"/>
    </ligand>
</feature>
<dbReference type="Gene3D" id="3.100.10.20">
    <property type="entry name" value="CRISPR-associated endonuclease Cas1, N-terminal domain"/>
    <property type="match status" value="1"/>
</dbReference>
<dbReference type="Pfam" id="PF01867">
    <property type="entry name" value="Cas_Cas1"/>
    <property type="match status" value="1"/>
</dbReference>
<protein>
    <recommendedName>
        <fullName evidence="10">CRISPR-associated endonuclease Cas1</fullName>
        <ecNumber evidence="10">3.1.-.-</ecNumber>
    </recommendedName>
</protein>
<keyword evidence="6 10" id="KW-0051">Antiviral defense</keyword>
<dbReference type="InterPro" id="IPR050646">
    <property type="entry name" value="Cas1"/>
</dbReference>
<feature type="binding site" evidence="10">
    <location>
        <position position="218"/>
    </location>
    <ligand>
        <name>Mn(2+)</name>
        <dbReference type="ChEBI" id="CHEBI:29035"/>
    </ligand>
</feature>
<evidence type="ECO:0000313" key="12">
    <source>
        <dbReference type="Proteomes" id="UP000189795"/>
    </source>
</evidence>
<comment type="similarity">
    <text evidence="10">Belongs to the CRISPR-associated endonuclease Cas1 family.</text>
</comment>
<dbReference type="InterPro" id="IPR019855">
    <property type="entry name" value="CRISPR-assoc_Cas1_NMENI"/>
</dbReference>
<dbReference type="NCBIfam" id="TIGR03639">
    <property type="entry name" value="cas1_NMENI"/>
    <property type="match status" value="1"/>
</dbReference>
<evidence type="ECO:0000256" key="4">
    <source>
        <dbReference type="ARBA" id="ARBA00022801"/>
    </source>
</evidence>
<dbReference type="RefSeq" id="WP_079376412.1">
    <property type="nucleotide sequence ID" value="NZ_CP110802.1"/>
</dbReference>
<dbReference type="InterPro" id="IPR042206">
    <property type="entry name" value="CRISPR-assoc_Cas1_C"/>
</dbReference>
<feature type="binding site" evidence="10">
    <location>
        <position position="203"/>
    </location>
    <ligand>
        <name>Mn(2+)</name>
        <dbReference type="ChEBI" id="CHEBI:29035"/>
    </ligand>
</feature>
<gene>
    <name evidence="10" type="primary">cas1</name>
    <name evidence="11" type="ORF">B5D07_11365</name>
</gene>
<keyword evidence="3 10" id="KW-0255">Endonuclease</keyword>
<dbReference type="PANTHER" id="PTHR34353:SF2">
    <property type="entry name" value="CRISPR-ASSOCIATED ENDONUCLEASE CAS1 1"/>
    <property type="match status" value="1"/>
</dbReference>
<keyword evidence="1 10" id="KW-0540">Nuclease</keyword>
<keyword evidence="5 10" id="KW-0460">Magnesium</keyword>
<dbReference type="GO" id="GO:0051607">
    <property type="term" value="P:defense response to virus"/>
    <property type="evidence" value="ECO:0007669"/>
    <property type="project" value="UniProtKB-UniRule"/>
</dbReference>
<dbReference type="GO" id="GO:0046872">
    <property type="term" value="F:metal ion binding"/>
    <property type="evidence" value="ECO:0007669"/>
    <property type="project" value="UniProtKB-UniRule"/>
</dbReference>
<dbReference type="EMBL" id="MWVS01000141">
    <property type="protein sequence ID" value="OPG86643.1"/>
    <property type="molecule type" value="Genomic_DNA"/>
</dbReference>
<evidence type="ECO:0000256" key="9">
    <source>
        <dbReference type="ARBA" id="ARBA00038592"/>
    </source>
</evidence>
<dbReference type="HAMAP" id="MF_01470">
    <property type="entry name" value="Cas1"/>
    <property type="match status" value="1"/>
</dbReference>
<evidence type="ECO:0000256" key="2">
    <source>
        <dbReference type="ARBA" id="ARBA00022723"/>
    </source>
</evidence>
<evidence type="ECO:0000313" key="11">
    <source>
        <dbReference type="EMBL" id="OPG86643.1"/>
    </source>
</evidence>
<dbReference type="PANTHER" id="PTHR34353">
    <property type="entry name" value="CRISPR-ASSOCIATED ENDONUCLEASE CAS1 1"/>
    <property type="match status" value="1"/>
</dbReference>
<organism evidence="11 12">
    <name type="scientific">Limosilactobacillus reuteri</name>
    <name type="common">Lactobacillus reuteri</name>
    <dbReference type="NCBI Taxonomy" id="1598"/>
    <lineage>
        <taxon>Bacteria</taxon>
        <taxon>Bacillati</taxon>
        <taxon>Bacillota</taxon>
        <taxon>Bacilli</taxon>
        <taxon>Lactobacillales</taxon>
        <taxon>Lactobacillaceae</taxon>
        <taxon>Limosilactobacillus</taxon>
    </lineage>
</organism>
<evidence type="ECO:0000256" key="7">
    <source>
        <dbReference type="ARBA" id="ARBA00023125"/>
    </source>
</evidence>
<sequence>MGWRSVIVTQHAKLSYTSHLMVVQTNDGINQIPIEDIELLLVSTTQAVITSALLSELAKREAKVIFVDNTLQPVCETVSYYPNNRSYELIENEFHWAKHRKEILWTKVVAAKIINQLQVLDIYGHDISPISDELNQLELNDETNREAVVARKYFPLLFENEKFSRRSMTAVNAALNYGYSILLSTVNRAIVTKGYLTQLGIHHRSTENQFNLGSDLMEPFRPVIDYWVANQNFTELTPDVKFGLVDSLNLEITFNDKKMLVRNAINLYVSQCLNYLSENSKEIKIEMKFNNEVPNNALINHV</sequence>
<reference evidence="11 12" key="1">
    <citation type="submission" date="2017-03" db="EMBL/GenBank/DDBJ databases">
        <title>Antibiotic resistance of probiotic microorganisms.</title>
        <authorList>
            <person name="Sanudo A.I."/>
            <person name="Olivares M."/>
            <person name="Banuelos O."/>
        </authorList>
    </citation>
    <scope>NUCLEOTIDE SEQUENCE [LARGE SCALE GENOMIC DNA]</scope>
    <source>
        <strain evidence="11 12">CECT8605</strain>
    </source>
</reference>
<comment type="subunit">
    <text evidence="9 10">Homodimer, forms a heterotetramer with a Cas2 homodimer.</text>
</comment>
<keyword evidence="8 10" id="KW-0464">Manganese</keyword>
<keyword evidence="7 10" id="KW-0238">DNA-binding</keyword>